<dbReference type="GO" id="GO:0009055">
    <property type="term" value="F:electron transfer activity"/>
    <property type="evidence" value="ECO:0007669"/>
    <property type="project" value="InterPro"/>
</dbReference>
<dbReference type="PANTHER" id="PTHR33021:SF6">
    <property type="entry name" value="EARLY NODULIN-LIKE PROTEIN 18"/>
    <property type="match status" value="1"/>
</dbReference>
<proteinExistence type="predicted"/>
<feature type="compositionally biased region" description="Polar residues" evidence="1">
    <location>
        <begin position="172"/>
        <end position="181"/>
    </location>
</feature>
<feature type="transmembrane region" description="Helical" evidence="2">
    <location>
        <begin position="200"/>
        <end position="218"/>
    </location>
</feature>
<organism evidence="5 6">
    <name type="scientific">Amborella trichopoda</name>
    <dbReference type="NCBI Taxonomy" id="13333"/>
    <lineage>
        <taxon>Eukaryota</taxon>
        <taxon>Viridiplantae</taxon>
        <taxon>Streptophyta</taxon>
        <taxon>Embryophyta</taxon>
        <taxon>Tracheophyta</taxon>
        <taxon>Spermatophyta</taxon>
        <taxon>Magnoliopsida</taxon>
        <taxon>Amborellales</taxon>
        <taxon>Amborellaceae</taxon>
        <taxon>Amborella</taxon>
    </lineage>
</organism>
<dbReference type="eggNOG" id="ENOG502RY0R">
    <property type="taxonomic scope" value="Eukaryota"/>
</dbReference>
<gene>
    <name evidence="5" type="ORF">AMTR_s00101p00141190</name>
</gene>
<evidence type="ECO:0000256" key="3">
    <source>
        <dbReference type="SAM" id="SignalP"/>
    </source>
</evidence>
<dbReference type="OrthoDB" id="783836at2759"/>
<protein>
    <recommendedName>
        <fullName evidence="4">Phytocyanin domain-containing protein</fullName>
    </recommendedName>
</protein>
<keyword evidence="2" id="KW-0812">Transmembrane</keyword>
<dbReference type="InterPro" id="IPR039391">
    <property type="entry name" value="Phytocyanin-like"/>
</dbReference>
<keyword evidence="2" id="KW-0472">Membrane</keyword>
<dbReference type="OMA" id="GINYFFS"/>
<dbReference type="Gramene" id="ERM99115">
    <property type="protein sequence ID" value="ERM99115"/>
    <property type="gene ID" value="AMTR_s00101p00141190"/>
</dbReference>
<dbReference type="EMBL" id="KI395058">
    <property type="protein sequence ID" value="ERM99115.1"/>
    <property type="molecule type" value="Genomic_DNA"/>
</dbReference>
<evidence type="ECO:0000259" key="4">
    <source>
        <dbReference type="PROSITE" id="PS51485"/>
    </source>
</evidence>
<dbReference type="Gene3D" id="2.60.40.420">
    <property type="entry name" value="Cupredoxins - blue copper proteins"/>
    <property type="match status" value="1"/>
</dbReference>
<dbReference type="CDD" id="cd04216">
    <property type="entry name" value="Phytocyanin"/>
    <property type="match status" value="1"/>
</dbReference>
<accession>W1NV32</accession>
<dbReference type="SUPFAM" id="SSF49503">
    <property type="entry name" value="Cupredoxins"/>
    <property type="match status" value="1"/>
</dbReference>
<feature type="domain" description="Phytocyanin" evidence="4">
    <location>
        <begin position="27"/>
        <end position="143"/>
    </location>
</feature>
<feature type="signal peptide" evidence="3">
    <location>
        <begin position="1"/>
        <end position="25"/>
    </location>
</feature>
<name>W1NV32_AMBTC</name>
<dbReference type="KEGG" id="atr:18427144"/>
<dbReference type="Proteomes" id="UP000017836">
    <property type="component" value="Unassembled WGS sequence"/>
</dbReference>
<dbReference type="PANTHER" id="PTHR33021">
    <property type="entry name" value="BLUE COPPER PROTEIN"/>
    <property type="match status" value="1"/>
</dbReference>
<dbReference type="Pfam" id="PF02298">
    <property type="entry name" value="Cu_bind_like"/>
    <property type="match status" value="1"/>
</dbReference>
<reference evidence="6" key="1">
    <citation type="journal article" date="2013" name="Science">
        <title>The Amborella genome and the evolution of flowering plants.</title>
        <authorList>
            <consortium name="Amborella Genome Project"/>
        </authorList>
    </citation>
    <scope>NUCLEOTIDE SEQUENCE [LARGE SCALE GENOMIC DNA]</scope>
</reference>
<keyword evidence="3" id="KW-0732">Signal</keyword>
<evidence type="ECO:0000256" key="2">
    <source>
        <dbReference type="SAM" id="Phobius"/>
    </source>
</evidence>
<dbReference type="HOGENOM" id="CLU_098901_1_0_1"/>
<evidence type="ECO:0000313" key="6">
    <source>
        <dbReference type="Proteomes" id="UP000017836"/>
    </source>
</evidence>
<feature type="region of interest" description="Disordered" evidence="1">
    <location>
        <begin position="145"/>
        <end position="184"/>
    </location>
</feature>
<keyword evidence="2" id="KW-1133">Transmembrane helix</keyword>
<dbReference type="GO" id="GO:0005886">
    <property type="term" value="C:plasma membrane"/>
    <property type="evidence" value="ECO:0000318"/>
    <property type="project" value="GO_Central"/>
</dbReference>
<keyword evidence="6" id="KW-1185">Reference proteome</keyword>
<sequence length="220" mass="24188">MDRICRVLLSLISLLFLLTPLSVQAYTNYTVGDSLGWYDKLEQRKINYPKWASGKNFSLGDFLIFNTDTNHTVIQTYNATTYKRCDAVSDDTIEWSSSDPSTKAEATTVSVPLLKEGLTYFFSGNYDGEQCQNGQKFKINVTHGQGLPESLRNPQESPGPAASSSDDDDSAPVTTVPSDFNNPVPVTAVNRENYGVSLKISTVLMGFGLFLAGFNWVLGV</sequence>
<dbReference type="FunFam" id="2.60.40.420:FF:000048">
    <property type="entry name" value="Early nodulin-like protein 18"/>
    <property type="match status" value="1"/>
</dbReference>
<evidence type="ECO:0000256" key="1">
    <source>
        <dbReference type="SAM" id="MobiDB-lite"/>
    </source>
</evidence>
<evidence type="ECO:0000313" key="5">
    <source>
        <dbReference type="EMBL" id="ERM99115.1"/>
    </source>
</evidence>
<feature type="chain" id="PRO_5004806878" description="Phytocyanin domain-containing protein" evidence="3">
    <location>
        <begin position="26"/>
        <end position="220"/>
    </location>
</feature>
<dbReference type="InterPro" id="IPR008972">
    <property type="entry name" value="Cupredoxin"/>
</dbReference>
<dbReference type="AlphaFoldDB" id="W1NV32"/>
<dbReference type="PROSITE" id="PS51485">
    <property type="entry name" value="PHYTOCYANIN"/>
    <property type="match status" value="1"/>
</dbReference>
<dbReference type="InterPro" id="IPR003245">
    <property type="entry name" value="Phytocyanin_dom"/>
</dbReference>